<dbReference type="InterPro" id="IPR007034">
    <property type="entry name" value="BMS1_TSR1_C"/>
</dbReference>
<accession>A0ABQ0DF74</accession>
<proteinExistence type="predicted"/>
<evidence type="ECO:0000313" key="3">
    <source>
        <dbReference type="EMBL" id="GAB1221500.1"/>
    </source>
</evidence>
<keyword evidence="4" id="KW-1185">Reference proteome</keyword>
<reference evidence="3 4" key="1">
    <citation type="journal article" date="2019" name="PLoS Negl. Trop. Dis.">
        <title>Whole genome sequencing of Entamoeba nuttalli reveals mammalian host-related molecular signatures and a novel octapeptide-repeat surface protein.</title>
        <authorList>
            <person name="Tanaka M."/>
            <person name="Makiuchi T."/>
            <person name="Komiyama T."/>
            <person name="Shiina T."/>
            <person name="Osaki K."/>
            <person name="Tachibana H."/>
        </authorList>
    </citation>
    <scope>NUCLEOTIDE SEQUENCE [LARGE SCALE GENOMIC DNA]</scope>
    <source>
        <strain evidence="3 4">P19-061405</strain>
    </source>
</reference>
<dbReference type="EMBL" id="BAAFRS010000082">
    <property type="protein sequence ID" value="GAB1221500.1"/>
    <property type="molecule type" value="Genomic_DNA"/>
</dbReference>
<comment type="caution">
    <text evidence="3">The sequence shown here is derived from an EMBL/GenBank/DDBJ whole genome shotgun (WGS) entry which is preliminary data.</text>
</comment>
<dbReference type="Pfam" id="PF04950">
    <property type="entry name" value="RIBIOP_C"/>
    <property type="match status" value="1"/>
</dbReference>
<dbReference type="PANTHER" id="PTHR12858:SF1">
    <property type="entry name" value="PRE-RRNA-PROCESSING PROTEIN TSR1 HOMOLOG"/>
    <property type="match status" value="1"/>
</dbReference>
<feature type="domain" description="Ribosome biogenesis protein BMS1/TSR1 C-terminal" evidence="2">
    <location>
        <begin position="393"/>
        <end position="666"/>
    </location>
</feature>
<dbReference type="PANTHER" id="PTHR12858">
    <property type="entry name" value="RIBOSOME BIOGENESIS PROTEIN"/>
    <property type="match status" value="1"/>
</dbReference>
<dbReference type="SMART" id="SM01362">
    <property type="entry name" value="DUF663"/>
    <property type="match status" value="1"/>
</dbReference>
<dbReference type="InterPro" id="IPR039761">
    <property type="entry name" value="Bms1/Tsr1"/>
</dbReference>
<dbReference type="Proteomes" id="UP001628156">
    <property type="component" value="Unassembled WGS sequence"/>
</dbReference>
<sequence length="676" mass="76777">MEHHKSGSLSQKNKPFKRRTGSKRQQKIKGKKKTEAVSCRPILADPKEVRRNQQKQRQMASRQKQLERNRKEKMGIGAPRLVGFMSLGGGNVQQTVQTLSQHWTVASVRGDITYVKTEFNKRLALWFTQQDIWNRMDVGKIADIMVFVIGGETTPEEEEKLDFLVAQGLGDIVLLGEKGKLKKGRWSGMRVYDAEKEGGLIVRNLCDMAVKTKIEGPGYFVIDSAEKKEDGVVINGYVRRSQLSRLYSGYIVGIGDVSVKAIGTDIDPYGVGNKTEHSFEIEQEEVDEEEKEEEESNEMSEEEISKPQNNTTTVVHITKKVPVGAGSYTGAWIVGDEGEELEEQVVEEVEEDDMNVDDVLDMEEEDEEHLNETDEERTNRLFNEYIEFPDRYRVKRGESAKETFKGYRGLRSLRQSEWDCDEELPKEYNDLVQFDNYKRMCECFKDVEDGVEEGTYVSVYISTPQYAGSLVNKVFCSLRQYENEQSIIHVLFTIEPDSLPLKSNTTFTIQIGDRRYQRNIVFTENGMMGNKYKIIRWAAPGSCVIGSFYGYITYPPAPAMLFMNVDGNEELVATGTVDNVDPSRILIERVLLTGTPIKIGKRKATIRGLFTQPSDAKWFKPIELFTKQGVCGNILCSLGEKGLVKCTFEQQLKSNDVVTLALYRRVFPLPPLVSAN</sequence>
<evidence type="ECO:0000259" key="2">
    <source>
        <dbReference type="SMART" id="SM01362"/>
    </source>
</evidence>
<name>A0ABQ0DF74_9EUKA</name>
<feature type="compositionally biased region" description="Basic residues" evidence="1">
    <location>
        <begin position="14"/>
        <end position="32"/>
    </location>
</feature>
<evidence type="ECO:0000256" key="1">
    <source>
        <dbReference type="SAM" id="MobiDB-lite"/>
    </source>
</evidence>
<feature type="region of interest" description="Disordered" evidence="1">
    <location>
        <begin position="273"/>
        <end position="310"/>
    </location>
</feature>
<protein>
    <recommendedName>
        <fullName evidence="2">Ribosome biogenesis protein BMS1/TSR1 C-terminal domain-containing protein</fullName>
    </recommendedName>
</protein>
<feature type="region of interest" description="Disordered" evidence="1">
    <location>
        <begin position="1"/>
        <end position="72"/>
    </location>
</feature>
<evidence type="ECO:0000313" key="4">
    <source>
        <dbReference type="Proteomes" id="UP001628156"/>
    </source>
</evidence>
<feature type="compositionally biased region" description="Acidic residues" evidence="1">
    <location>
        <begin position="281"/>
        <end position="302"/>
    </location>
</feature>
<gene>
    <name evidence="3" type="ORF">ENUP19_0082G0025</name>
</gene>
<organism evidence="3 4">
    <name type="scientific">Entamoeba nuttalli</name>
    <dbReference type="NCBI Taxonomy" id="412467"/>
    <lineage>
        <taxon>Eukaryota</taxon>
        <taxon>Amoebozoa</taxon>
        <taxon>Evosea</taxon>
        <taxon>Archamoebae</taxon>
        <taxon>Mastigamoebida</taxon>
        <taxon>Entamoebidae</taxon>
        <taxon>Entamoeba</taxon>
    </lineage>
</organism>